<dbReference type="GO" id="GO:0020037">
    <property type="term" value="F:heme binding"/>
    <property type="evidence" value="ECO:0007669"/>
    <property type="project" value="InterPro"/>
</dbReference>
<dbReference type="SUPFAM" id="SSF48264">
    <property type="entry name" value="Cytochrome P450"/>
    <property type="match status" value="1"/>
</dbReference>
<dbReference type="GO" id="GO:0004497">
    <property type="term" value="F:monooxygenase activity"/>
    <property type="evidence" value="ECO:0007669"/>
    <property type="project" value="UniProtKB-KW"/>
</dbReference>
<proteinExistence type="inferred from homology"/>
<dbReference type="PANTHER" id="PTHR46696:SF1">
    <property type="entry name" value="CYTOCHROME P450 YJIB-RELATED"/>
    <property type="match status" value="1"/>
</dbReference>
<feature type="region of interest" description="Disordered" evidence="8">
    <location>
        <begin position="1"/>
        <end position="28"/>
    </location>
</feature>
<dbReference type="Pfam" id="PF00067">
    <property type="entry name" value="p450"/>
    <property type="match status" value="1"/>
</dbReference>
<dbReference type="PANTHER" id="PTHR46696">
    <property type="entry name" value="P450, PUTATIVE (EUROFUNG)-RELATED"/>
    <property type="match status" value="1"/>
</dbReference>
<keyword evidence="2 7" id="KW-0349">Heme</keyword>
<evidence type="ECO:0000256" key="1">
    <source>
        <dbReference type="ARBA" id="ARBA00010617"/>
    </source>
</evidence>
<reference evidence="9 10" key="1">
    <citation type="submission" date="2019-09" db="EMBL/GenBank/DDBJ databases">
        <title>Screening of Novel Bioactive Compounds from Soil-Associated.</title>
        <authorList>
            <person name="Gong X."/>
        </authorList>
    </citation>
    <scope>NUCLEOTIDE SEQUENCE [LARGE SCALE GENOMIC DNA]</scope>
    <source>
        <strain evidence="9 10">Gxj-6</strain>
    </source>
</reference>
<sequence>MTVTEPGQPSGPAAQLFDPAAARHRPDPHPLFHRMREQAPVYRYVNPGSGRVLWYLTRYADVQRALLDPDVGRQLDRLPPELAAPHRRAEMRDPLAMLRRNVFHLDPPDHTRIRRLMAPAFGARTVAALERRVHRVAGELLDGMAAAGGEADLIRELALPLPVLVVADLLGLPPEDRARLRGWSDEIVGSGDAGRIRRAGLEFAAYANERIDERRAHPGDDLLSRLAEAERTGGISRAELVSSVFQLLLAGDETTVNLIGNGVLELLRHPRQLDRLRARPELIGSMVEEALRFNGPVGHSRPLYVLADVEIGGTVIPRGDVVVPVLLAANRDPAVFPRPDDFDIARSPNRHLGFGHGAHFCLGAALARLQAVAAIGALVRRFPDIALAVDPAGLEWTPDLFLHGVRRLPLRLRLEAGVA</sequence>
<evidence type="ECO:0000313" key="10">
    <source>
        <dbReference type="Proteomes" id="UP000327011"/>
    </source>
</evidence>
<keyword evidence="5 7" id="KW-0408">Iron</keyword>
<evidence type="ECO:0000256" key="2">
    <source>
        <dbReference type="ARBA" id="ARBA00022617"/>
    </source>
</evidence>
<dbReference type="InterPro" id="IPR002397">
    <property type="entry name" value="Cyt_P450_B"/>
</dbReference>
<dbReference type="InterPro" id="IPR017972">
    <property type="entry name" value="Cyt_P450_CS"/>
</dbReference>
<dbReference type="Gene3D" id="1.10.630.10">
    <property type="entry name" value="Cytochrome P450"/>
    <property type="match status" value="1"/>
</dbReference>
<evidence type="ECO:0000313" key="9">
    <source>
        <dbReference type="EMBL" id="KAA9378541.1"/>
    </source>
</evidence>
<comment type="similarity">
    <text evidence="1 7">Belongs to the cytochrome P450 family.</text>
</comment>
<keyword evidence="3 7" id="KW-0479">Metal-binding</keyword>
<comment type="caution">
    <text evidence="9">The sequence shown here is derived from an EMBL/GenBank/DDBJ whole genome shotgun (WGS) entry which is preliminary data.</text>
</comment>
<keyword evidence="6 7" id="KW-0503">Monooxygenase</keyword>
<evidence type="ECO:0000256" key="6">
    <source>
        <dbReference type="ARBA" id="ARBA00023033"/>
    </source>
</evidence>
<dbReference type="PRINTS" id="PR00359">
    <property type="entry name" value="BP450"/>
</dbReference>
<evidence type="ECO:0000256" key="4">
    <source>
        <dbReference type="ARBA" id="ARBA00023002"/>
    </source>
</evidence>
<dbReference type="PROSITE" id="PS00086">
    <property type="entry name" value="CYTOCHROME_P450"/>
    <property type="match status" value="1"/>
</dbReference>
<dbReference type="InterPro" id="IPR001128">
    <property type="entry name" value="Cyt_P450"/>
</dbReference>
<evidence type="ECO:0000256" key="7">
    <source>
        <dbReference type="RuleBase" id="RU000461"/>
    </source>
</evidence>
<dbReference type="RefSeq" id="WP_150934446.1">
    <property type="nucleotide sequence ID" value="NZ_VYTZ01000005.1"/>
</dbReference>
<accession>A0A5J5K582</accession>
<protein>
    <submittedName>
        <fullName evidence="9">Cytochrome P450</fullName>
    </submittedName>
</protein>
<dbReference type="GO" id="GO:0005506">
    <property type="term" value="F:iron ion binding"/>
    <property type="evidence" value="ECO:0007669"/>
    <property type="project" value="InterPro"/>
</dbReference>
<dbReference type="FunFam" id="1.10.630.10:FF:000018">
    <property type="entry name" value="Cytochrome P450 monooxygenase"/>
    <property type="match status" value="1"/>
</dbReference>
<organism evidence="9 10">
    <name type="scientific">Microbispora cellulosiformans</name>
    <dbReference type="NCBI Taxonomy" id="2614688"/>
    <lineage>
        <taxon>Bacteria</taxon>
        <taxon>Bacillati</taxon>
        <taxon>Actinomycetota</taxon>
        <taxon>Actinomycetes</taxon>
        <taxon>Streptosporangiales</taxon>
        <taxon>Streptosporangiaceae</taxon>
        <taxon>Microbispora</taxon>
    </lineage>
</organism>
<dbReference type="GO" id="GO:0016705">
    <property type="term" value="F:oxidoreductase activity, acting on paired donors, with incorporation or reduction of molecular oxygen"/>
    <property type="evidence" value="ECO:0007669"/>
    <property type="project" value="InterPro"/>
</dbReference>
<gene>
    <name evidence="9" type="ORF">F5972_17055</name>
</gene>
<dbReference type="Proteomes" id="UP000327011">
    <property type="component" value="Unassembled WGS sequence"/>
</dbReference>
<dbReference type="AlphaFoldDB" id="A0A5J5K582"/>
<evidence type="ECO:0000256" key="8">
    <source>
        <dbReference type="SAM" id="MobiDB-lite"/>
    </source>
</evidence>
<dbReference type="CDD" id="cd11029">
    <property type="entry name" value="CYP107-like"/>
    <property type="match status" value="1"/>
</dbReference>
<evidence type="ECO:0000256" key="3">
    <source>
        <dbReference type="ARBA" id="ARBA00022723"/>
    </source>
</evidence>
<keyword evidence="10" id="KW-1185">Reference proteome</keyword>
<keyword evidence="4 7" id="KW-0560">Oxidoreductase</keyword>
<dbReference type="InterPro" id="IPR036396">
    <property type="entry name" value="Cyt_P450_sf"/>
</dbReference>
<evidence type="ECO:0000256" key="5">
    <source>
        <dbReference type="ARBA" id="ARBA00023004"/>
    </source>
</evidence>
<name>A0A5J5K582_9ACTN</name>
<dbReference type="EMBL" id="VYTZ01000005">
    <property type="protein sequence ID" value="KAA9378541.1"/>
    <property type="molecule type" value="Genomic_DNA"/>
</dbReference>